<dbReference type="Pfam" id="PF10327">
    <property type="entry name" value="7TM_GPCR_Sri"/>
    <property type="match status" value="1"/>
</dbReference>
<evidence type="ECO:0008006" key="4">
    <source>
        <dbReference type="Google" id="ProtNLM"/>
    </source>
</evidence>
<keyword evidence="1" id="KW-0472">Membrane</keyword>
<reference evidence="3" key="1">
    <citation type="submission" date="2022-10" db="EMBL/GenBank/DDBJ databases">
        <title>Genome assembly of Pristionchus species.</title>
        <authorList>
            <person name="Yoshida K."/>
            <person name="Sommer R.J."/>
        </authorList>
    </citation>
    <scope>NUCLEOTIDE SEQUENCE [LARGE SCALE GENOMIC DNA]</scope>
    <source>
        <strain evidence="3">RS5460</strain>
    </source>
</reference>
<keyword evidence="1" id="KW-0812">Transmembrane</keyword>
<gene>
    <name evidence="2" type="ORF">PMAYCL1PPCAC_30606</name>
</gene>
<dbReference type="Proteomes" id="UP001328107">
    <property type="component" value="Unassembled WGS sequence"/>
</dbReference>
<feature type="transmembrane region" description="Helical" evidence="1">
    <location>
        <begin position="159"/>
        <end position="184"/>
    </location>
</feature>
<dbReference type="InterPro" id="IPR019429">
    <property type="entry name" value="7TM_GPCR_serpentine_rcpt_Sri"/>
</dbReference>
<feature type="non-terminal residue" evidence="2">
    <location>
        <position position="189"/>
    </location>
</feature>
<dbReference type="PANTHER" id="PTHR45830:SF15">
    <property type="entry name" value="SERPENTINE RECEPTOR, CLASS I"/>
    <property type="match status" value="1"/>
</dbReference>
<proteinExistence type="predicted"/>
<feature type="transmembrane region" description="Helical" evidence="1">
    <location>
        <begin position="99"/>
        <end position="121"/>
    </location>
</feature>
<sequence>SCRVEQKKLGIYRWFITSIVVVGLLWDVHVSMLTAPFPLLPHISFWADGLLVYIHHRIVVYLLAFALFLIYLWLTTLLLAFLYRFYAIAEGDKKKVIQYVGYLVVIMCIFNTFVSCGILILKYPDDDKILTFLTKNNNDMLFLYHKPAFIYFIKFDNFIYAQIGMAHVLSAVIFYIFVFLYVLISIHLV</sequence>
<comment type="caution">
    <text evidence="2">The sequence shown here is derived from an EMBL/GenBank/DDBJ whole genome shotgun (WGS) entry which is preliminary data.</text>
</comment>
<evidence type="ECO:0000313" key="3">
    <source>
        <dbReference type="Proteomes" id="UP001328107"/>
    </source>
</evidence>
<protein>
    <recommendedName>
        <fullName evidence="4">G protein-coupled receptor</fullName>
    </recommendedName>
</protein>
<evidence type="ECO:0000256" key="1">
    <source>
        <dbReference type="SAM" id="Phobius"/>
    </source>
</evidence>
<feature type="transmembrane region" description="Helical" evidence="1">
    <location>
        <begin position="12"/>
        <end position="38"/>
    </location>
</feature>
<accession>A0AAN5DBH6</accession>
<organism evidence="2 3">
    <name type="scientific">Pristionchus mayeri</name>
    <dbReference type="NCBI Taxonomy" id="1317129"/>
    <lineage>
        <taxon>Eukaryota</taxon>
        <taxon>Metazoa</taxon>
        <taxon>Ecdysozoa</taxon>
        <taxon>Nematoda</taxon>
        <taxon>Chromadorea</taxon>
        <taxon>Rhabditida</taxon>
        <taxon>Rhabditina</taxon>
        <taxon>Diplogasteromorpha</taxon>
        <taxon>Diplogasteroidea</taxon>
        <taxon>Neodiplogasteridae</taxon>
        <taxon>Pristionchus</taxon>
    </lineage>
</organism>
<keyword evidence="1" id="KW-1133">Transmembrane helix</keyword>
<dbReference type="AlphaFoldDB" id="A0AAN5DBH6"/>
<dbReference type="EMBL" id="BTRK01000006">
    <property type="protein sequence ID" value="GMR60411.1"/>
    <property type="molecule type" value="Genomic_DNA"/>
</dbReference>
<feature type="transmembrane region" description="Helical" evidence="1">
    <location>
        <begin position="58"/>
        <end position="87"/>
    </location>
</feature>
<keyword evidence="3" id="KW-1185">Reference proteome</keyword>
<name>A0AAN5DBH6_9BILA</name>
<feature type="non-terminal residue" evidence="2">
    <location>
        <position position="1"/>
    </location>
</feature>
<dbReference type="PANTHER" id="PTHR45830">
    <property type="entry name" value="SERPENTINE RECEPTOR, CLASS I"/>
    <property type="match status" value="1"/>
</dbReference>
<evidence type="ECO:0000313" key="2">
    <source>
        <dbReference type="EMBL" id="GMR60411.1"/>
    </source>
</evidence>